<proteinExistence type="predicted"/>
<dbReference type="PANTHER" id="PTHR33116">
    <property type="entry name" value="REVERSE TRANSCRIPTASE ZINC-BINDING DOMAIN-CONTAINING PROTEIN-RELATED-RELATED"/>
    <property type="match status" value="1"/>
</dbReference>
<sequence length="131" mass="15086">MKMMIRVLRRYENSSGQLINLEKSAFYVHEKVNSRLIGSIKRLTNIKHGAFPFTYLGCPIFYGRNKTSHYDSVIKKVGKRIQVWQGKMLSFGGRAVLISHVLQSIPIHLLSALSPPKGVIRQIHMMLNRFF</sequence>
<protein>
    <submittedName>
        <fullName evidence="1">Putative ovule protein</fullName>
    </submittedName>
</protein>
<dbReference type="PANTHER" id="PTHR33116:SF67">
    <property type="entry name" value="REVERSE TRANSCRIPTASE"/>
    <property type="match status" value="1"/>
</dbReference>
<reference evidence="1" key="1">
    <citation type="submission" date="2015-12" db="EMBL/GenBank/DDBJ databases">
        <title>Gene expression during late stages of embryo sac development: a critical building block for successful pollen-pistil interactions.</title>
        <authorList>
            <person name="Liu Y."/>
            <person name="Joly V."/>
            <person name="Sabar M."/>
            <person name="Matton D.P."/>
        </authorList>
    </citation>
    <scope>NUCLEOTIDE SEQUENCE</scope>
</reference>
<dbReference type="EMBL" id="GEDG01011339">
    <property type="protein sequence ID" value="JAP27277.1"/>
    <property type="molecule type" value="Transcribed_RNA"/>
</dbReference>
<organism evidence="1">
    <name type="scientific">Solanum chacoense</name>
    <name type="common">Chaco potato</name>
    <dbReference type="NCBI Taxonomy" id="4108"/>
    <lineage>
        <taxon>Eukaryota</taxon>
        <taxon>Viridiplantae</taxon>
        <taxon>Streptophyta</taxon>
        <taxon>Embryophyta</taxon>
        <taxon>Tracheophyta</taxon>
        <taxon>Spermatophyta</taxon>
        <taxon>Magnoliopsida</taxon>
        <taxon>eudicotyledons</taxon>
        <taxon>Gunneridae</taxon>
        <taxon>Pentapetalae</taxon>
        <taxon>asterids</taxon>
        <taxon>lamiids</taxon>
        <taxon>Solanales</taxon>
        <taxon>Solanaceae</taxon>
        <taxon>Solanoideae</taxon>
        <taxon>Solaneae</taxon>
        <taxon>Solanum</taxon>
    </lineage>
</organism>
<accession>A0A0V0I3Q5</accession>
<dbReference type="AlphaFoldDB" id="A0A0V0I3Q5"/>
<evidence type="ECO:0000313" key="1">
    <source>
        <dbReference type="EMBL" id="JAP27277.1"/>
    </source>
</evidence>
<name>A0A0V0I3Q5_SOLCH</name>